<evidence type="ECO:0000256" key="1">
    <source>
        <dbReference type="SAM" id="Coils"/>
    </source>
</evidence>
<feature type="non-terminal residue" evidence="2">
    <location>
        <position position="1"/>
    </location>
</feature>
<comment type="caution">
    <text evidence="2">The sequence shown here is derived from an EMBL/GenBank/DDBJ whole genome shotgun (WGS) entry which is preliminary data.</text>
</comment>
<accession>X1CYA0</accession>
<dbReference type="EMBL" id="BART01010510">
    <property type="protein sequence ID" value="GAG89221.1"/>
    <property type="molecule type" value="Genomic_DNA"/>
</dbReference>
<reference evidence="2" key="1">
    <citation type="journal article" date="2014" name="Front. Microbiol.">
        <title>High frequency of phylogenetically diverse reductive dehalogenase-homologous genes in deep subseafloor sedimentary metagenomes.</title>
        <authorList>
            <person name="Kawai M."/>
            <person name="Futagami T."/>
            <person name="Toyoda A."/>
            <person name="Takaki Y."/>
            <person name="Nishi S."/>
            <person name="Hori S."/>
            <person name="Arai W."/>
            <person name="Tsubouchi T."/>
            <person name="Morono Y."/>
            <person name="Uchiyama I."/>
            <person name="Ito T."/>
            <person name="Fujiyama A."/>
            <person name="Inagaki F."/>
            <person name="Takami H."/>
        </authorList>
    </citation>
    <scope>NUCLEOTIDE SEQUENCE</scope>
    <source>
        <strain evidence="2">Expedition CK06-06</strain>
    </source>
</reference>
<feature type="coiled-coil region" evidence="1">
    <location>
        <begin position="166"/>
        <end position="251"/>
    </location>
</feature>
<feature type="non-terminal residue" evidence="2">
    <location>
        <position position="329"/>
    </location>
</feature>
<keyword evidence="1" id="KW-0175">Coiled coil</keyword>
<evidence type="ECO:0000313" key="2">
    <source>
        <dbReference type="EMBL" id="GAG89221.1"/>
    </source>
</evidence>
<feature type="coiled-coil region" evidence="1">
    <location>
        <begin position="86"/>
        <end position="113"/>
    </location>
</feature>
<dbReference type="AlphaFoldDB" id="X1CYA0"/>
<gene>
    <name evidence="2" type="ORF">S01H4_22817</name>
</gene>
<proteinExistence type="predicted"/>
<organism evidence="2">
    <name type="scientific">marine sediment metagenome</name>
    <dbReference type="NCBI Taxonomy" id="412755"/>
    <lineage>
        <taxon>unclassified sequences</taxon>
        <taxon>metagenomes</taxon>
        <taxon>ecological metagenomes</taxon>
    </lineage>
</organism>
<sequence>GYAVQMRRDYKRQLEEIPKQEPPVFSDDATLKGKSADELQAFIAKVEAERDELLRVKAYDAGQVDATKESIRLMGEEIAKVDAQIEEMVDGAVEEAEENLRKAEKVVSEIVRVESGGNEITQLQAVFHHLNSMGDAVSQKSIKAVNNLMKIAEQKECDQGEYLSKLKKCKEEADEAMTVLNQAEGLRAKKSGLESMNEQNNRILEGLKADLAKAESQKDPGLSPEHLANKLDTLETDIAVYRKRIEQLTRYDEYLRSLDGAQKREKVMAAKAASWDRLAGTLNPKNPDLKILMGTTFDTFQELFSSVSEVLGVPSTVNDEDFSIDSLPG</sequence>
<name>X1CYA0_9ZZZZ</name>
<protein>
    <submittedName>
        <fullName evidence="2">Uncharacterized protein</fullName>
    </submittedName>
</protein>